<dbReference type="PANTHER" id="PTHR37306">
    <property type="entry name" value="COLICIN V PRODUCTION PROTEIN"/>
    <property type="match status" value="1"/>
</dbReference>
<dbReference type="GO" id="GO:0009403">
    <property type="term" value="P:toxin biosynthetic process"/>
    <property type="evidence" value="ECO:0007669"/>
    <property type="project" value="InterPro"/>
</dbReference>
<dbReference type="RefSeq" id="WP_184657444.1">
    <property type="nucleotide sequence ID" value="NZ_CP031518.1"/>
</dbReference>
<comment type="subcellular location">
    <subcellularLocation>
        <location evidence="1">Membrane</location>
        <topology evidence="1">Multi-pass membrane protein</topology>
    </subcellularLocation>
</comment>
<keyword evidence="3 5" id="KW-1133">Transmembrane helix</keyword>
<feature type="transmembrane region" description="Helical" evidence="5">
    <location>
        <begin position="103"/>
        <end position="129"/>
    </location>
</feature>
<dbReference type="Pfam" id="PF02674">
    <property type="entry name" value="Colicin_V"/>
    <property type="match status" value="1"/>
</dbReference>
<dbReference type="Proteomes" id="UP000518887">
    <property type="component" value="Unassembled WGS sequence"/>
</dbReference>
<proteinExistence type="predicted"/>
<evidence type="ECO:0000313" key="6">
    <source>
        <dbReference type="EMBL" id="MBB5225296.1"/>
    </source>
</evidence>
<accession>A0A7W8G7K4</accession>
<dbReference type="AlphaFoldDB" id="A0A7W8G7K4"/>
<name>A0A7W8G7K4_9SPIR</name>
<dbReference type="PANTHER" id="PTHR37306:SF1">
    <property type="entry name" value="COLICIN V PRODUCTION PROTEIN"/>
    <property type="match status" value="1"/>
</dbReference>
<protein>
    <submittedName>
        <fullName evidence="6">Membrane protein required for colicin V production</fullName>
    </submittedName>
</protein>
<dbReference type="EMBL" id="JACHFQ010000002">
    <property type="protein sequence ID" value="MBB5225296.1"/>
    <property type="molecule type" value="Genomic_DNA"/>
</dbReference>
<sequence length="160" mass="17465">MTFTFIDIVFLIIIFSFAFLAMIHGLIQELFGKLALIVGLVAGFYFCGLLAPHISKIIKIPAVDVVLAFILIFITAFLVVKIIQIIVGAIFSGEIMKSLDRVLGFAFGAIEGVLIVSCILILMKAQIWFNLSPLLSKSTVAKILLPYLQAPISYIGGMLV</sequence>
<feature type="transmembrane region" description="Helical" evidence="5">
    <location>
        <begin position="34"/>
        <end position="54"/>
    </location>
</feature>
<keyword evidence="7" id="KW-1185">Reference proteome</keyword>
<evidence type="ECO:0000256" key="4">
    <source>
        <dbReference type="ARBA" id="ARBA00023136"/>
    </source>
</evidence>
<keyword evidence="4 5" id="KW-0472">Membrane</keyword>
<evidence type="ECO:0000313" key="7">
    <source>
        <dbReference type="Proteomes" id="UP000518887"/>
    </source>
</evidence>
<organism evidence="6 7">
    <name type="scientific">Treponema ruminis</name>
    <dbReference type="NCBI Taxonomy" id="744515"/>
    <lineage>
        <taxon>Bacteria</taxon>
        <taxon>Pseudomonadati</taxon>
        <taxon>Spirochaetota</taxon>
        <taxon>Spirochaetia</taxon>
        <taxon>Spirochaetales</taxon>
        <taxon>Treponemataceae</taxon>
        <taxon>Treponema</taxon>
    </lineage>
</organism>
<evidence type="ECO:0000256" key="1">
    <source>
        <dbReference type="ARBA" id="ARBA00004141"/>
    </source>
</evidence>
<dbReference type="InterPro" id="IPR003825">
    <property type="entry name" value="Colicin-V_CvpA"/>
</dbReference>
<comment type="caution">
    <text evidence="6">The sequence shown here is derived from an EMBL/GenBank/DDBJ whole genome shotgun (WGS) entry which is preliminary data.</text>
</comment>
<reference evidence="6 7" key="1">
    <citation type="submission" date="2020-08" db="EMBL/GenBank/DDBJ databases">
        <title>Genomic Encyclopedia of Type Strains, Phase IV (KMG-IV): sequencing the most valuable type-strain genomes for metagenomic binning, comparative biology and taxonomic classification.</title>
        <authorList>
            <person name="Goeker M."/>
        </authorList>
    </citation>
    <scope>NUCLEOTIDE SEQUENCE [LARGE SCALE GENOMIC DNA]</scope>
    <source>
        <strain evidence="6 7">DSM 103462</strain>
    </source>
</reference>
<evidence type="ECO:0000256" key="2">
    <source>
        <dbReference type="ARBA" id="ARBA00022692"/>
    </source>
</evidence>
<feature type="transmembrane region" description="Helical" evidence="5">
    <location>
        <begin position="66"/>
        <end position="91"/>
    </location>
</feature>
<evidence type="ECO:0000256" key="5">
    <source>
        <dbReference type="SAM" id="Phobius"/>
    </source>
</evidence>
<dbReference type="GO" id="GO:0016020">
    <property type="term" value="C:membrane"/>
    <property type="evidence" value="ECO:0007669"/>
    <property type="project" value="UniProtKB-SubCell"/>
</dbReference>
<keyword evidence="2 5" id="KW-0812">Transmembrane</keyword>
<gene>
    <name evidence="6" type="ORF">HNP76_000640</name>
</gene>
<feature type="transmembrane region" description="Helical" evidence="5">
    <location>
        <begin position="6"/>
        <end position="27"/>
    </location>
</feature>
<evidence type="ECO:0000256" key="3">
    <source>
        <dbReference type="ARBA" id="ARBA00022989"/>
    </source>
</evidence>